<feature type="region of interest" description="Disordered" evidence="1">
    <location>
        <begin position="1"/>
        <end position="60"/>
    </location>
</feature>
<feature type="compositionally biased region" description="Basic and acidic residues" evidence="1">
    <location>
        <begin position="32"/>
        <end position="60"/>
    </location>
</feature>
<dbReference type="Proteomes" id="UP000279259">
    <property type="component" value="Unassembled WGS sequence"/>
</dbReference>
<organism evidence="2 3">
    <name type="scientific">Saitozyma podzolica</name>
    <dbReference type="NCBI Taxonomy" id="1890683"/>
    <lineage>
        <taxon>Eukaryota</taxon>
        <taxon>Fungi</taxon>
        <taxon>Dikarya</taxon>
        <taxon>Basidiomycota</taxon>
        <taxon>Agaricomycotina</taxon>
        <taxon>Tremellomycetes</taxon>
        <taxon>Tremellales</taxon>
        <taxon>Trimorphomycetaceae</taxon>
        <taxon>Saitozyma</taxon>
    </lineage>
</organism>
<evidence type="ECO:0000313" key="3">
    <source>
        <dbReference type="Proteomes" id="UP000279259"/>
    </source>
</evidence>
<dbReference type="EMBL" id="RSCD01000011">
    <property type="protein sequence ID" value="RSH89998.1"/>
    <property type="molecule type" value="Genomic_DNA"/>
</dbReference>
<sequence>MSISRSRHPDPESEPDPADPALDQGIKKRRVRTGESHRTTSAADRRRPTMPRADESAQAA</sequence>
<evidence type="ECO:0000256" key="1">
    <source>
        <dbReference type="SAM" id="MobiDB-lite"/>
    </source>
</evidence>
<dbReference type="AlphaFoldDB" id="A0A427YFX4"/>
<comment type="caution">
    <text evidence="2">The sequence shown here is derived from an EMBL/GenBank/DDBJ whole genome shotgun (WGS) entry which is preliminary data.</text>
</comment>
<evidence type="ECO:0000313" key="2">
    <source>
        <dbReference type="EMBL" id="RSH89998.1"/>
    </source>
</evidence>
<reference evidence="2 3" key="1">
    <citation type="submission" date="2018-11" db="EMBL/GenBank/DDBJ databases">
        <title>Genome sequence of Saitozyma podzolica DSM 27192.</title>
        <authorList>
            <person name="Aliyu H."/>
            <person name="Gorte O."/>
            <person name="Ochsenreither K."/>
        </authorList>
    </citation>
    <scope>NUCLEOTIDE SEQUENCE [LARGE SCALE GENOMIC DNA]</scope>
    <source>
        <strain evidence="2 3">DSM 27192</strain>
    </source>
</reference>
<name>A0A427YFX4_9TREE</name>
<proteinExistence type="predicted"/>
<protein>
    <submittedName>
        <fullName evidence="2">Uncharacterized protein</fullName>
    </submittedName>
</protein>
<accession>A0A427YFX4</accession>
<keyword evidence="3" id="KW-1185">Reference proteome</keyword>
<gene>
    <name evidence="2" type="ORF">EHS25_001331</name>
</gene>